<organism evidence="2 3">
    <name type="scientific">Paecilomyces lecythidis</name>
    <dbReference type="NCBI Taxonomy" id="3004212"/>
    <lineage>
        <taxon>Eukaryota</taxon>
        <taxon>Fungi</taxon>
        <taxon>Dikarya</taxon>
        <taxon>Ascomycota</taxon>
        <taxon>Pezizomycotina</taxon>
        <taxon>Eurotiomycetes</taxon>
        <taxon>Eurotiomycetidae</taxon>
        <taxon>Eurotiales</taxon>
        <taxon>Thermoascaceae</taxon>
        <taxon>Paecilomyces</taxon>
    </lineage>
</organism>
<gene>
    <name evidence="2" type="ORF">Plec18167_007204</name>
</gene>
<feature type="compositionally biased region" description="Polar residues" evidence="1">
    <location>
        <begin position="319"/>
        <end position="338"/>
    </location>
</feature>
<evidence type="ECO:0000313" key="2">
    <source>
        <dbReference type="EMBL" id="KAL1871270.1"/>
    </source>
</evidence>
<reference evidence="2 3" key="1">
    <citation type="journal article" date="2024" name="IMA Fungus">
        <title>IMA Genome - F19 : A genome assembly and annotation guide to empower mycologists, including annotated draft genome sequences of Ceratocystis pirilliformis, Diaporthe australafricana, Fusarium ophioides, Paecilomyces lecythidis, and Sporothrix stenoceras.</title>
        <authorList>
            <person name="Aylward J."/>
            <person name="Wilson A.M."/>
            <person name="Visagie C.M."/>
            <person name="Spraker J."/>
            <person name="Barnes I."/>
            <person name="Buitendag C."/>
            <person name="Ceriani C."/>
            <person name="Del Mar Angel L."/>
            <person name="du Plessis D."/>
            <person name="Fuchs T."/>
            <person name="Gasser K."/>
            <person name="Kramer D."/>
            <person name="Li W."/>
            <person name="Munsamy K."/>
            <person name="Piso A."/>
            <person name="Price J.L."/>
            <person name="Sonnekus B."/>
            <person name="Thomas C."/>
            <person name="van der Nest A."/>
            <person name="van Dijk A."/>
            <person name="van Heerden A."/>
            <person name="van Vuuren N."/>
            <person name="Yilmaz N."/>
            <person name="Duong T.A."/>
            <person name="van der Merwe N.A."/>
            <person name="Wingfield M.J."/>
            <person name="Wingfield B.D."/>
        </authorList>
    </citation>
    <scope>NUCLEOTIDE SEQUENCE [LARGE SCALE GENOMIC DNA]</scope>
    <source>
        <strain evidence="2 3">CMW 18167</strain>
    </source>
</reference>
<feature type="region of interest" description="Disordered" evidence="1">
    <location>
        <begin position="308"/>
        <end position="338"/>
    </location>
</feature>
<evidence type="ECO:0000313" key="3">
    <source>
        <dbReference type="Proteomes" id="UP001583193"/>
    </source>
</evidence>
<comment type="caution">
    <text evidence="2">The sequence shown here is derived from an EMBL/GenBank/DDBJ whole genome shotgun (WGS) entry which is preliminary data.</text>
</comment>
<sequence length="338" mass="38577">MADTTTNTASKVAVSDLAPDHLQAFTKALRRVMDADHTRYALAQIVDGLPTRDVYKVYGPRWRALNDHLEPSSEAVEMAREFVTNFRPDVLYIESNLAQAFQDSSIGTRQFHLRLLELVAVAFHMTAAVLSDNTNSTPYKRPMDVWQRGQPIPENTPMPPRFPTLLFHVHYKAYDQYPLGIPDAVGYWAETQVFGGVVLFDRDESEIECREAFLHPNANYAIFQLSEGQIAQFADFALNDAYNDTNPPPNVLPIRGERYARRVYPEDAMQLLIFRDRYERRPWQPLPGRTVHPRRRLEDDPWLMDLIAEHNKNHPLPSSEGSSAPEQNGSESSLDSKP</sequence>
<proteinExistence type="predicted"/>
<dbReference type="EMBL" id="JAVDPF010000028">
    <property type="protein sequence ID" value="KAL1871270.1"/>
    <property type="molecule type" value="Genomic_DNA"/>
</dbReference>
<evidence type="ECO:0000256" key="1">
    <source>
        <dbReference type="SAM" id="MobiDB-lite"/>
    </source>
</evidence>
<protein>
    <submittedName>
        <fullName evidence="2">Uncharacterized protein</fullName>
    </submittedName>
</protein>
<accession>A0ABR3X5T4</accession>
<name>A0ABR3X5T4_9EURO</name>
<keyword evidence="3" id="KW-1185">Reference proteome</keyword>
<dbReference type="Proteomes" id="UP001583193">
    <property type="component" value="Unassembled WGS sequence"/>
</dbReference>